<dbReference type="AlphaFoldDB" id="A0A2P2PSK7"/>
<accession>A0A2P2PSK7</accession>
<reference evidence="1" key="1">
    <citation type="submission" date="2018-02" db="EMBL/GenBank/DDBJ databases">
        <title>Rhizophora mucronata_Transcriptome.</title>
        <authorList>
            <person name="Meera S.P."/>
            <person name="Sreeshan A."/>
            <person name="Augustine A."/>
        </authorList>
    </citation>
    <scope>NUCLEOTIDE SEQUENCE</scope>
    <source>
        <tissue evidence="1">Leaf</tissue>
    </source>
</reference>
<name>A0A2P2PSK7_RHIMU</name>
<sequence length="30" mass="3284">MDIVGIISSFFEHPVSLLITISANNNIKIP</sequence>
<proteinExistence type="predicted"/>
<organism evidence="1">
    <name type="scientific">Rhizophora mucronata</name>
    <name type="common">Asiatic mangrove</name>
    <dbReference type="NCBI Taxonomy" id="61149"/>
    <lineage>
        <taxon>Eukaryota</taxon>
        <taxon>Viridiplantae</taxon>
        <taxon>Streptophyta</taxon>
        <taxon>Embryophyta</taxon>
        <taxon>Tracheophyta</taxon>
        <taxon>Spermatophyta</taxon>
        <taxon>Magnoliopsida</taxon>
        <taxon>eudicotyledons</taxon>
        <taxon>Gunneridae</taxon>
        <taxon>Pentapetalae</taxon>
        <taxon>rosids</taxon>
        <taxon>fabids</taxon>
        <taxon>Malpighiales</taxon>
        <taxon>Rhizophoraceae</taxon>
        <taxon>Rhizophora</taxon>
    </lineage>
</organism>
<evidence type="ECO:0000313" key="1">
    <source>
        <dbReference type="EMBL" id="MBX57717.1"/>
    </source>
</evidence>
<protein>
    <submittedName>
        <fullName evidence="1">Uncharacterized protein</fullName>
    </submittedName>
</protein>
<dbReference type="EMBL" id="GGEC01077233">
    <property type="protein sequence ID" value="MBX57717.1"/>
    <property type="molecule type" value="Transcribed_RNA"/>
</dbReference>